<dbReference type="GeneID" id="24823432"/>
<dbReference type="SUPFAM" id="SSF101447">
    <property type="entry name" value="Formin homology 2 domain (FH2 domain)"/>
    <property type="match status" value="1"/>
</dbReference>
<reference evidence="1 2" key="1">
    <citation type="submission" date="2014-07" db="EMBL/GenBank/DDBJ databases">
        <title>Methanogenic archaea and the global carbon cycle.</title>
        <authorList>
            <person name="Henriksen J.R."/>
            <person name="Luke J."/>
            <person name="Reinhart S."/>
            <person name="Benedict M.N."/>
            <person name="Youngblut N.D."/>
            <person name="Metcalf M.E."/>
            <person name="Whitaker R.J."/>
            <person name="Metcalf W.W."/>
        </authorList>
    </citation>
    <scope>NUCLEOTIDE SEQUENCE [LARGE SCALE GENOMIC DNA]</scope>
    <source>
        <strain evidence="1 2">Wiesmoor</strain>
    </source>
</reference>
<proteinExistence type="predicted"/>
<protein>
    <submittedName>
        <fullName evidence="1">Uncharacterized protein</fullName>
    </submittedName>
</protein>
<dbReference type="KEGG" id="mbw:MSBRW_1927"/>
<dbReference type="RefSeq" id="WP_011307742.1">
    <property type="nucleotide sequence ID" value="NZ_CP009526.1"/>
</dbReference>
<evidence type="ECO:0000313" key="2">
    <source>
        <dbReference type="Proteomes" id="UP000033038"/>
    </source>
</evidence>
<dbReference type="HOGENOM" id="CLU_812839_0_0_2"/>
<organism evidence="1 2">
    <name type="scientific">Methanosarcina barkeri str. Wiesmoor</name>
    <dbReference type="NCBI Taxonomy" id="1434109"/>
    <lineage>
        <taxon>Archaea</taxon>
        <taxon>Methanobacteriati</taxon>
        <taxon>Methanobacteriota</taxon>
        <taxon>Stenosarchaea group</taxon>
        <taxon>Methanomicrobia</taxon>
        <taxon>Methanosarcinales</taxon>
        <taxon>Methanosarcinaceae</taxon>
        <taxon>Methanosarcina</taxon>
    </lineage>
</organism>
<dbReference type="PATRIC" id="fig|1434109.4.peg.2467"/>
<gene>
    <name evidence="1" type="ORF">MSBRW_1927</name>
</gene>
<evidence type="ECO:0000313" key="1">
    <source>
        <dbReference type="EMBL" id="AKB51180.1"/>
    </source>
</evidence>
<dbReference type="Proteomes" id="UP000033038">
    <property type="component" value="Chromosome"/>
</dbReference>
<accession>A0A0E3QMI1</accession>
<dbReference type="EMBL" id="CP009526">
    <property type="protein sequence ID" value="AKB51180.1"/>
    <property type="molecule type" value="Genomic_DNA"/>
</dbReference>
<sequence length="341" mass="38505">MHSCIKLLETSVKRYEESRNIFTPRSLDYARATMNMGDALQKLANLGINEKDYLETAVRLYDEAREILSPISSDYALVTMNQGNALQRLAELRISNLPYVINSKTVNAKISLLTPVNSVSSSIELDFEKERSLQSFRDEIICKLDVQDTKINRIEESVSNSNKVLSKISIDCNSIKSRVEKGFEGNETELKKLQHQLDYVNYNLEDLMQISNKVSGKEAECLRKFISQFSELTNSGKYDMINDFLEKIIQHETSLKEIIEKSDLPEKEKQNARSKISSFKKIPGLIKKKTKSFSVDVTKDVVVTLTSNEIIKLLAPVLTTAAFGVPIPSKVVEILLEAIGN</sequence>
<name>A0A0E3QMI1_METBA</name>
<dbReference type="AlphaFoldDB" id="A0A0E3QMI1"/>